<organism evidence="5 6">
    <name type="scientific">Jeotgalibacillus haloalkalitolerans</name>
    <dbReference type="NCBI Taxonomy" id="3104292"/>
    <lineage>
        <taxon>Bacteria</taxon>
        <taxon>Bacillati</taxon>
        <taxon>Bacillota</taxon>
        <taxon>Bacilli</taxon>
        <taxon>Bacillales</taxon>
        <taxon>Caryophanaceae</taxon>
        <taxon>Jeotgalibacillus</taxon>
    </lineage>
</organism>
<dbReference type="PANTHER" id="PTHR42711:SF13">
    <property type="entry name" value="ABC TRANSPORTER, ATP-BINDING PROTEIN"/>
    <property type="match status" value="1"/>
</dbReference>
<protein>
    <submittedName>
        <fullName evidence="5">ABC transporter ATP-binding protein</fullName>
    </submittedName>
</protein>
<dbReference type="InterPro" id="IPR050763">
    <property type="entry name" value="ABC_transporter_ATP-binding"/>
</dbReference>
<comment type="caution">
    <text evidence="5">The sequence shown here is derived from an EMBL/GenBank/DDBJ whole genome shotgun (WGS) entry which is preliminary data.</text>
</comment>
<keyword evidence="6" id="KW-1185">Reference proteome</keyword>
<evidence type="ECO:0000256" key="2">
    <source>
        <dbReference type="ARBA" id="ARBA00022741"/>
    </source>
</evidence>
<dbReference type="EMBL" id="JAXQNN010000003">
    <property type="protein sequence ID" value="MDZ5712673.1"/>
    <property type="molecule type" value="Genomic_DNA"/>
</dbReference>
<dbReference type="SUPFAM" id="SSF52540">
    <property type="entry name" value="P-loop containing nucleoside triphosphate hydrolases"/>
    <property type="match status" value="1"/>
</dbReference>
<dbReference type="CDD" id="cd03230">
    <property type="entry name" value="ABC_DR_subfamily_A"/>
    <property type="match status" value="1"/>
</dbReference>
<dbReference type="PANTHER" id="PTHR42711">
    <property type="entry name" value="ABC TRANSPORTER ATP-BINDING PROTEIN"/>
    <property type="match status" value="1"/>
</dbReference>
<dbReference type="Pfam" id="PF13732">
    <property type="entry name" value="DrrA1-3_C"/>
    <property type="match status" value="1"/>
</dbReference>
<gene>
    <name evidence="5" type="ORF">UFB30_10590</name>
</gene>
<evidence type="ECO:0000259" key="4">
    <source>
        <dbReference type="PROSITE" id="PS50893"/>
    </source>
</evidence>
<dbReference type="GO" id="GO:0005524">
    <property type="term" value="F:ATP binding"/>
    <property type="evidence" value="ECO:0007669"/>
    <property type="project" value="UniProtKB-KW"/>
</dbReference>
<evidence type="ECO:0000256" key="3">
    <source>
        <dbReference type="ARBA" id="ARBA00022840"/>
    </source>
</evidence>
<keyword evidence="3 5" id="KW-0067">ATP-binding</keyword>
<dbReference type="Pfam" id="PF00005">
    <property type="entry name" value="ABC_tran"/>
    <property type="match status" value="1"/>
</dbReference>
<dbReference type="SMART" id="SM00382">
    <property type="entry name" value="AAA"/>
    <property type="match status" value="1"/>
</dbReference>
<evidence type="ECO:0000313" key="6">
    <source>
        <dbReference type="Proteomes" id="UP001292084"/>
    </source>
</evidence>
<accession>A0ABU5KN35</accession>
<reference evidence="5 6" key="1">
    <citation type="submission" date="2023-12" db="EMBL/GenBank/DDBJ databases">
        <title>Jeotgalibacillus haloalkaliphilus sp. nov., a novel salt-tolerant bacteria, isolated from the estuary of the Fenhe River into the Yellow River.</title>
        <authorList>
            <person name="Li Y."/>
        </authorList>
    </citation>
    <scope>NUCLEOTIDE SEQUENCE [LARGE SCALE GENOMIC DNA]</scope>
    <source>
        <strain evidence="5 6">HH7-29</strain>
    </source>
</reference>
<dbReference type="InterPro" id="IPR027417">
    <property type="entry name" value="P-loop_NTPase"/>
</dbReference>
<sequence>MSVINTKQLYKKYGSVPVVKGIDLTVEKGEIFGFLGRNGAGKSTFINILTGIIHPSAGSFSLFGVSGPNDKAKTRIGVMPDYTSFDGSMTAMGYLRFLSELSGNKASKEKCLAVLKKVGLEGEANKKTGKFSFGMKKKLGIAQAIIHEPELIFLDEPTSGIDAESVIHIHQLIRELNREGKTIFMTSHNLDEVEKLCTRIAIMKDGQIVKIGSMDELRSYYQSTIIVKIKHGKIPSSELNQLKQWLLKTGQGLEMKQQHMIISVDQEKKIADIIRAFNQCKVDIYRVEVEEPSLEEIFLDEQVSGAIRKVM</sequence>
<feature type="domain" description="ABC transporter" evidence="4">
    <location>
        <begin position="4"/>
        <end position="230"/>
    </location>
</feature>
<dbReference type="RefSeq" id="WP_322421654.1">
    <property type="nucleotide sequence ID" value="NZ_JAXQNN010000003.1"/>
</dbReference>
<dbReference type="Proteomes" id="UP001292084">
    <property type="component" value="Unassembled WGS sequence"/>
</dbReference>
<dbReference type="InterPro" id="IPR003593">
    <property type="entry name" value="AAA+_ATPase"/>
</dbReference>
<dbReference type="InterPro" id="IPR003439">
    <property type="entry name" value="ABC_transporter-like_ATP-bd"/>
</dbReference>
<dbReference type="PROSITE" id="PS00211">
    <property type="entry name" value="ABC_TRANSPORTER_1"/>
    <property type="match status" value="1"/>
</dbReference>
<evidence type="ECO:0000313" key="5">
    <source>
        <dbReference type="EMBL" id="MDZ5712673.1"/>
    </source>
</evidence>
<proteinExistence type="predicted"/>
<keyword evidence="1" id="KW-0813">Transport</keyword>
<dbReference type="Gene3D" id="3.40.50.300">
    <property type="entry name" value="P-loop containing nucleotide triphosphate hydrolases"/>
    <property type="match status" value="1"/>
</dbReference>
<dbReference type="InterPro" id="IPR017871">
    <property type="entry name" value="ABC_transporter-like_CS"/>
</dbReference>
<dbReference type="PROSITE" id="PS50893">
    <property type="entry name" value="ABC_TRANSPORTER_2"/>
    <property type="match status" value="1"/>
</dbReference>
<evidence type="ECO:0000256" key="1">
    <source>
        <dbReference type="ARBA" id="ARBA00022448"/>
    </source>
</evidence>
<dbReference type="InterPro" id="IPR025302">
    <property type="entry name" value="DrrA1/2-like_C"/>
</dbReference>
<name>A0ABU5KN35_9BACL</name>
<keyword evidence="2" id="KW-0547">Nucleotide-binding</keyword>